<evidence type="ECO:0000256" key="1">
    <source>
        <dbReference type="ARBA" id="ARBA00022630"/>
    </source>
</evidence>
<dbReference type="GO" id="GO:0016491">
    <property type="term" value="F:oxidoreductase activity"/>
    <property type="evidence" value="ECO:0007669"/>
    <property type="project" value="UniProtKB-KW"/>
</dbReference>
<dbReference type="AlphaFoldDB" id="A0A381PZZ2"/>
<reference evidence="5" key="1">
    <citation type="submission" date="2018-05" db="EMBL/GenBank/DDBJ databases">
        <authorList>
            <person name="Lanie J.A."/>
            <person name="Ng W.-L."/>
            <person name="Kazmierczak K.M."/>
            <person name="Andrzejewski T.M."/>
            <person name="Davidsen T.M."/>
            <person name="Wayne K.J."/>
            <person name="Tettelin H."/>
            <person name="Glass J.I."/>
            <person name="Rusch D."/>
            <person name="Podicherti R."/>
            <person name="Tsui H.-C.T."/>
            <person name="Winkler M.E."/>
        </authorList>
    </citation>
    <scope>NUCLEOTIDE SEQUENCE</scope>
</reference>
<evidence type="ECO:0000256" key="3">
    <source>
        <dbReference type="ARBA" id="ARBA00023002"/>
    </source>
</evidence>
<dbReference type="InterPro" id="IPR050627">
    <property type="entry name" value="Nitroreductase/BluB"/>
</dbReference>
<feature type="non-terminal residue" evidence="5">
    <location>
        <position position="1"/>
    </location>
</feature>
<dbReference type="PANTHER" id="PTHR23026:SF90">
    <property type="entry name" value="IODOTYROSINE DEIODINASE 1"/>
    <property type="match status" value="1"/>
</dbReference>
<dbReference type="InterPro" id="IPR029479">
    <property type="entry name" value="Nitroreductase"/>
</dbReference>
<protein>
    <recommendedName>
        <fullName evidence="4">Nitroreductase domain-containing protein</fullName>
    </recommendedName>
</protein>
<keyword evidence="1" id="KW-0285">Flavoprotein</keyword>
<dbReference type="SUPFAM" id="SSF55469">
    <property type="entry name" value="FMN-dependent nitroreductase-like"/>
    <property type="match status" value="1"/>
</dbReference>
<keyword evidence="2" id="KW-0288">FMN</keyword>
<name>A0A381PZZ2_9ZZZZ</name>
<evidence type="ECO:0000256" key="2">
    <source>
        <dbReference type="ARBA" id="ARBA00022643"/>
    </source>
</evidence>
<dbReference type="EMBL" id="UINC01001106">
    <property type="protein sequence ID" value="SUZ70963.1"/>
    <property type="molecule type" value="Genomic_DNA"/>
</dbReference>
<feature type="domain" description="Nitroreductase" evidence="4">
    <location>
        <begin position="15"/>
        <end position="187"/>
    </location>
</feature>
<dbReference type="PANTHER" id="PTHR23026">
    <property type="entry name" value="NADPH NITROREDUCTASE"/>
    <property type="match status" value="1"/>
</dbReference>
<dbReference type="Gene3D" id="3.40.109.10">
    <property type="entry name" value="NADH Oxidase"/>
    <property type="match status" value="1"/>
</dbReference>
<organism evidence="5">
    <name type="scientific">marine metagenome</name>
    <dbReference type="NCBI Taxonomy" id="408172"/>
    <lineage>
        <taxon>unclassified sequences</taxon>
        <taxon>metagenomes</taxon>
        <taxon>ecological metagenomes</taxon>
    </lineage>
</organism>
<dbReference type="InterPro" id="IPR000415">
    <property type="entry name" value="Nitroreductase-like"/>
</dbReference>
<evidence type="ECO:0000313" key="5">
    <source>
        <dbReference type="EMBL" id="SUZ70963.1"/>
    </source>
</evidence>
<accession>A0A381PZZ2</accession>
<sequence>VSEQPGLLDTIYNCRAMRRLKPDPVSEEDILQLIDAANQAPTGSNQQGARWVVVRDPDQRKALADLNRSAVEAYIGPASARPTALPHQNVDKRSRMLDAVLWQAEHMHEIPVLIVACYQFDGPIGDGVPSGGGGSIWPAVQNLLLTARALGLGAAPTTLGLSNPAAVRKILNLPDNMAAYCLIPVGYPLGKFGSVTRLPAAETVRWDRWA</sequence>
<gene>
    <name evidence="5" type="ORF">METZ01_LOCUS23817</name>
</gene>
<proteinExistence type="predicted"/>
<keyword evidence="3" id="KW-0560">Oxidoreductase</keyword>
<dbReference type="CDD" id="cd02062">
    <property type="entry name" value="Nitro_FMN_reductase"/>
    <property type="match status" value="1"/>
</dbReference>
<dbReference type="Pfam" id="PF00881">
    <property type="entry name" value="Nitroreductase"/>
    <property type="match status" value="1"/>
</dbReference>
<evidence type="ECO:0000259" key="4">
    <source>
        <dbReference type="Pfam" id="PF00881"/>
    </source>
</evidence>